<feature type="region of interest" description="Disordered" evidence="1">
    <location>
        <begin position="377"/>
        <end position="438"/>
    </location>
</feature>
<reference evidence="2 3" key="1">
    <citation type="journal article" date="2018" name="Front. Microbiol.">
        <title>Prospects for Fungal Bioremediation of Acidic Radioactive Waste Sites: Characterization and Genome Sequence of Rhodotorula taiwanensis MD1149.</title>
        <authorList>
            <person name="Tkavc R."/>
            <person name="Matrosova V.Y."/>
            <person name="Grichenko O.E."/>
            <person name="Gostincar C."/>
            <person name="Volpe R.P."/>
            <person name="Klimenkova P."/>
            <person name="Gaidamakova E.K."/>
            <person name="Zhou C.E."/>
            <person name="Stewart B.J."/>
            <person name="Lyman M.G."/>
            <person name="Malfatti S.A."/>
            <person name="Rubinfeld B."/>
            <person name="Courtot M."/>
            <person name="Singh J."/>
            <person name="Dalgard C.L."/>
            <person name="Hamilton T."/>
            <person name="Frey K.G."/>
            <person name="Gunde-Cimerman N."/>
            <person name="Dugan L."/>
            <person name="Daly M.J."/>
        </authorList>
    </citation>
    <scope>NUCLEOTIDE SEQUENCE [LARGE SCALE GENOMIC DNA]</scope>
    <source>
        <strain evidence="2 3">MD1149</strain>
    </source>
</reference>
<keyword evidence="3" id="KW-1185">Reference proteome</keyword>
<proteinExistence type="predicted"/>
<name>A0A2S5B3H4_9BASI</name>
<feature type="compositionally biased region" description="Low complexity" evidence="1">
    <location>
        <begin position="284"/>
        <end position="314"/>
    </location>
</feature>
<evidence type="ECO:0000313" key="2">
    <source>
        <dbReference type="EMBL" id="POY71306.1"/>
    </source>
</evidence>
<evidence type="ECO:0000313" key="3">
    <source>
        <dbReference type="Proteomes" id="UP000237144"/>
    </source>
</evidence>
<dbReference type="AlphaFoldDB" id="A0A2S5B3H4"/>
<dbReference type="Proteomes" id="UP000237144">
    <property type="component" value="Unassembled WGS sequence"/>
</dbReference>
<feature type="compositionally biased region" description="Basic and acidic residues" evidence="1">
    <location>
        <begin position="677"/>
        <end position="702"/>
    </location>
</feature>
<feature type="compositionally biased region" description="Polar residues" evidence="1">
    <location>
        <begin position="420"/>
        <end position="435"/>
    </location>
</feature>
<protein>
    <recommendedName>
        <fullName evidence="4">CNH domain-containing protein</fullName>
    </recommendedName>
</protein>
<dbReference type="EMBL" id="PJQD01000085">
    <property type="protein sequence ID" value="POY71306.1"/>
    <property type="molecule type" value="Genomic_DNA"/>
</dbReference>
<evidence type="ECO:0000256" key="1">
    <source>
        <dbReference type="SAM" id="MobiDB-lite"/>
    </source>
</evidence>
<feature type="compositionally biased region" description="Low complexity" evidence="1">
    <location>
        <begin position="390"/>
        <end position="401"/>
    </location>
</feature>
<gene>
    <name evidence="2" type="ORF">BMF94_5618</name>
</gene>
<accession>A0A2S5B3H4</accession>
<evidence type="ECO:0008006" key="4">
    <source>
        <dbReference type="Google" id="ProtNLM"/>
    </source>
</evidence>
<feature type="region of interest" description="Disordered" evidence="1">
    <location>
        <begin position="490"/>
        <end position="512"/>
    </location>
</feature>
<dbReference type="STRING" id="741276.A0A2S5B3H4"/>
<feature type="region of interest" description="Disordered" evidence="1">
    <location>
        <begin position="227"/>
        <end position="346"/>
    </location>
</feature>
<organism evidence="2 3">
    <name type="scientific">Rhodotorula taiwanensis</name>
    <dbReference type="NCBI Taxonomy" id="741276"/>
    <lineage>
        <taxon>Eukaryota</taxon>
        <taxon>Fungi</taxon>
        <taxon>Dikarya</taxon>
        <taxon>Basidiomycota</taxon>
        <taxon>Pucciniomycotina</taxon>
        <taxon>Microbotryomycetes</taxon>
        <taxon>Sporidiobolales</taxon>
        <taxon>Sporidiobolaceae</taxon>
        <taxon>Rhodotorula</taxon>
    </lineage>
</organism>
<comment type="caution">
    <text evidence="2">The sequence shown here is derived from an EMBL/GenBank/DDBJ whole genome shotgun (WGS) entry which is preliminary data.</text>
</comment>
<feature type="compositionally biased region" description="Polar residues" evidence="1">
    <location>
        <begin position="493"/>
        <end position="507"/>
    </location>
</feature>
<dbReference type="OrthoDB" id="6415790at2759"/>
<feature type="region of interest" description="Disordered" evidence="1">
    <location>
        <begin position="1"/>
        <end position="26"/>
    </location>
</feature>
<sequence>MPVTAGPSEPRSSSDLPRGGSPSPRSLAARTFANLTRSASVRSNVVPSLLAEAAAEHAKEDTPLRLLYGPKSEGNGPPYAASALGVSGLAIQTITPSLSCARHAEPLCGAVLDDRYLLIGTSSGLDFLPLPINNDDSPAGGGKRCATRKPLSIIKRTRFKEICLLNERSNILVAIAGRNDHVRVYPLDSIRQMIRRRMQDVDANQGYPIASASDNVPFDANRIARADRDAGHSKPPPVQISPKPRPQHADPVRTVGIVSHVAEPSGASRRALRSRASRDFIAGRRPSASSAITPSSRSRAGTASASSRRSSVASGQRTGTPAPGEVTQHPPHSPSPDLHASMRPPLEPRAPLRLLNASERSSTSCLADFLRDTGPECPPAEFAKNSGPESSSANAASASAARRLRLDDMDCGPAHEPLDRTNNSPQAYSESSSTDLEPWQVAPPALPAATGIDSLAPPAVSARVRKRWTFNGFTTTASPTGDLALAAGDRTIPSPTEQSEAIPANSSRRYDAPHGTVAQDYVVDTSEQVSPTRDQLSPTLRKRRSVCSLPDRTDRRALEKHDKHAVNLYPASQSTASLEFLKLARSRNAQLVRAIETRKKTYLAILGGEEGDRIELYTGSKQISLSLNRTFVLPDAPRSIELQLQGDDLVDIYLIYADSIFALEPATVRVREVGIGRDERRSRQRQRDEEDSREPSVLESRPRTSSQRVRRRSTADEPPSYPQPASESRENDSRVKRDFSGFQQLAFIPPVPSHILAPSWIIPPLYTDVMGDGEPPLLSPVSLLSGAALRNNGRPGLFFCSTGAHSTAIVTAEGRNVIGLPLRWNAASSSAAAEDDFLRHRLETLVLGGAKTVVVRIASDSLQIANFACLGNAGDGFIPASTVPAPAHARFTSLATYAAGEQLFYVEATASSFSIKCLHSLDWARR</sequence>
<feature type="region of interest" description="Disordered" evidence="1">
    <location>
        <begin position="677"/>
        <end position="735"/>
    </location>
</feature>